<evidence type="ECO:0000256" key="2">
    <source>
        <dbReference type="SAM" id="Phobius"/>
    </source>
</evidence>
<evidence type="ECO:0000313" key="3">
    <source>
        <dbReference type="EMBL" id="OMJ65240.1"/>
    </source>
</evidence>
<feature type="compositionally biased region" description="Basic and acidic residues" evidence="1">
    <location>
        <begin position="409"/>
        <end position="429"/>
    </location>
</feature>
<keyword evidence="4" id="KW-1185">Reference proteome</keyword>
<gene>
    <name evidence="3" type="ORF">SteCoe_38722</name>
</gene>
<feature type="transmembrane region" description="Helical" evidence="2">
    <location>
        <begin position="184"/>
        <end position="204"/>
    </location>
</feature>
<evidence type="ECO:0000256" key="1">
    <source>
        <dbReference type="SAM" id="MobiDB-lite"/>
    </source>
</evidence>
<dbReference type="Proteomes" id="UP000187209">
    <property type="component" value="Unassembled WGS sequence"/>
</dbReference>
<protein>
    <recommendedName>
        <fullName evidence="5">TRP C-terminal domain-containing protein</fullName>
    </recommendedName>
</protein>
<evidence type="ECO:0008006" key="5">
    <source>
        <dbReference type="Google" id="ProtNLM"/>
    </source>
</evidence>
<accession>A0A1R2ALD5</accession>
<reference evidence="3 4" key="1">
    <citation type="submission" date="2016-11" db="EMBL/GenBank/DDBJ databases">
        <title>The macronuclear genome of Stentor coeruleus: a giant cell with tiny introns.</title>
        <authorList>
            <person name="Slabodnick M."/>
            <person name="Ruby J.G."/>
            <person name="Reiff S.B."/>
            <person name="Swart E.C."/>
            <person name="Gosai S."/>
            <person name="Prabakaran S."/>
            <person name="Witkowska E."/>
            <person name="Larue G.E."/>
            <person name="Fisher S."/>
            <person name="Freeman R.M."/>
            <person name="Gunawardena J."/>
            <person name="Chu W."/>
            <person name="Stover N.A."/>
            <person name="Gregory B.D."/>
            <person name="Nowacki M."/>
            <person name="Derisi J."/>
            <person name="Roy S.W."/>
            <person name="Marshall W.F."/>
            <person name="Sood P."/>
        </authorList>
    </citation>
    <scope>NUCLEOTIDE SEQUENCE [LARGE SCALE GENOMIC DNA]</scope>
    <source>
        <strain evidence="3">WM001</strain>
    </source>
</reference>
<feature type="transmembrane region" description="Helical" evidence="2">
    <location>
        <begin position="325"/>
        <end position="347"/>
    </location>
</feature>
<sequence length="468" mass="54138">MIIFVYALDPDGSVFNEVSRATEYSALWIPLGMLLLTLISKNRKKTSQCTWYTLTWLQYIRWLCLINTSLDDNLQFFFQSLIKGTNGEKIFPSYTTEVFDKFQEMGIESCYFINNIEKFLIVFAANISLCIFIMIVACKSTRFNEYKEKFTANLAARTVLVCVYDFFLFSLLQFYNVNLSENYNFINSLIAAGIFIICMIVTIYCPIYTTNQSSCCLETTHQSTLLEEFKHKEKDKGFYYFIYLIIRFGSAICLVFMQSTFISQAAIIGLLELALILYIVLFKPFQDMNIGYCVVTCEICTLGIICCLLSYGFTINESGKLFLRWVIICCFWTAMIVCIGRFIVTFLKKYSEVEETKKKSEGSIVPIVEELQVETRIRDFSDARLGRKSENEISSLSFDAKAQDSVPLENKEEKVVNDENNERNNRDLNDSSIPLFFDESNVKSEIPYYSRLMSKFTKEIAEKNSEKK</sequence>
<dbReference type="EMBL" id="MPUH01002307">
    <property type="protein sequence ID" value="OMJ65240.1"/>
    <property type="molecule type" value="Genomic_DNA"/>
</dbReference>
<keyword evidence="2" id="KW-1133">Transmembrane helix</keyword>
<dbReference type="AlphaFoldDB" id="A0A1R2ALD5"/>
<keyword evidence="2" id="KW-0472">Membrane</keyword>
<evidence type="ECO:0000313" key="4">
    <source>
        <dbReference type="Proteomes" id="UP000187209"/>
    </source>
</evidence>
<feature type="transmembrane region" description="Helical" evidence="2">
    <location>
        <begin position="119"/>
        <end position="138"/>
    </location>
</feature>
<keyword evidence="2" id="KW-0812">Transmembrane</keyword>
<organism evidence="3 4">
    <name type="scientific">Stentor coeruleus</name>
    <dbReference type="NCBI Taxonomy" id="5963"/>
    <lineage>
        <taxon>Eukaryota</taxon>
        <taxon>Sar</taxon>
        <taxon>Alveolata</taxon>
        <taxon>Ciliophora</taxon>
        <taxon>Postciliodesmatophora</taxon>
        <taxon>Heterotrichea</taxon>
        <taxon>Heterotrichida</taxon>
        <taxon>Stentoridae</taxon>
        <taxon>Stentor</taxon>
    </lineage>
</organism>
<feature type="region of interest" description="Disordered" evidence="1">
    <location>
        <begin position="403"/>
        <end position="433"/>
    </location>
</feature>
<feature type="transmembrane region" description="Helical" evidence="2">
    <location>
        <begin position="238"/>
        <end position="257"/>
    </location>
</feature>
<comment type="caution">
    <text evidence="3">The sequence shown here is derived from an EMBL/GenBank/DDBJ whole genome shotgun (WGS) entry which is preliminary data.</text>
</comment>
<feature type="transmembrane region" description="Helical" evidence="2">
    <location>
        <begin position="150"/>
        <end position="172"/>
    </location>
</feature>
<proteinExistence type="predicted"/>
<feature type="transmembrane region" description="Helical" evidence="2">
    <location>
        <begin position="289"/>
        <end position="313"/>
    </location>
</feature>
<name>A0A1R2ALD5_9CILI</name>
<feature type="transmembrane region" description="Helical" evidence="2">
    <location>
        <begin position="263"/>
        <end position="282"/>
    </location>
</feature>